<dbReference type="InterPro" id="IPR036612">
    <property type="entry name" value="KH_dom_type_1_sf"/>
</dbReference>
<feature type="compositionally biased region" description="Low complexity" evidence="3">
    <location>
        <begin position="425"/>
        <end position="462"/>
    </location>
</feature>
<evidence type="ECO:0000256" key="2">
    <source>
        <dbReference type="PROSITE-ProRule" id="PRU00117"/>
    </source>
</evidence>
<feature type="region of interest" description="Disordered" evidence="3">
    <location>
        <begin position="1"/>
        <end position="110"/>
    </location>
</feature>
<keyword evidence="1" id="KW-0677">Repeat</keyword>
<feature type="region of interest" description="Disordered" evidence="3">
    <location>
        <begin position="342"/>
        <end position="483"/>
    </location>
</feature>
<feature type="compositionally biased region" description="Pro residues" evidence="3">
    <location>
        <begin position="558"/>
        <end position="569"/>
    </location>
</feature>
<dbReference type="SUPFAM" id="SSF54791">
    <property type="entry name" value="Eukaryotic type KH-domain (KH-domain type I)"/>
    <property type="match status" value="2"/>
</dbReference>
<feature type="compositionally biased region" description="Low complexity" evidence="3">
    <location>
        <begin position="509"/>
        <end position="535"/>
    </location>
</feature>
<dbReference type="Pfam" id="PF00013">
    <property type="entry name" value="KH_1"/>
    <property type="match status" value="2"/>
</dbReference>
<evidence type="ECO:0000313" key="6">
    <source>
        <dbReference type="Proteomes" id="UP000077202"/>
    </source>
</evidence>
<dbReference type="GO" id="GO:0003723">
    <property type="term" value="F:RNA binding"/>
    <property type="evidence" value="ECO:0007669"/>
    <property type="project" value="UniProtKB-UniRule"/>
</dbReference>
<feature type="compositionally biased region" description="Pro residues" evidence="3">
    <location>
        <begin position="386"/>
        <end position="402"/>
    </location>
</feature>
<feature type="domain" description="K Homology" evidence="4">
    <location>
        <begin position="269"/>
        <end position="342"/>
    </location>
</feature>
<keyword evidence="2" id="KW-0694">RNA-binding</keyword>
<dbReference type="PROSITE" id="PS50084">
    <property type="entry name" value="KH_TYPE_1"/>
    <property type="match status" value="2"/>
</dbReference>
<dbReference type="AlphaFoldDB" id="A0A176W3H9"/>
<evidence type="ECO:0000256" key="3">
    <source>
        <dbReference type="SAM" id="MobiDB-lite"/>
    </source>
</evidence>
<dbReference type="Gene3D" id="3.30.1370.10">
    <property type="entry name" value="K Homology domain, type 1"/>
    <property type="match status" value="2"/>
</dbReference>
<evidence type="ECO:0000313" key="5">
    <source>
        <dbReference type="EMBL" id="OAE27062.1"/>
    </source>
</evidence>
<comment type="caution">
    <text evidence="5">The sequence shown here is derived from an EMBL/GenBank/DDBJ whole genome shotgun (WGS) entry which is preliminary data.</text>
</comment>
<feature type="region of interest" description="Disordered" evidence="3">
    <location>
        <begin position="134"/>
        <end position="159"/>
    </location>
</feature>
<keyword evidence="6" id="KW-1185">Reference proteome</keyword>
<feature type="region of interest" description="Disordered" evidence="3">
    <location>
        <begin position="496"/>
        <end position="569"/>
    </location>
</feature>
<reference evidence="5" key="1">
    <citation type="submission" date="2016-03" db="EMBL/GenBank/DDBJ databases">
        <title>Mechanisms controlling the formation of the plant cell surface in tip-growing cells are functionally conserved among land plants.</title>
        <authorList>
            <person name="Honkanen S."/>
            <person name="Jones V.A."/>
            <person name="Morieri G."/>
            <person name="Champion C."/>
            <person name="Hetherington A.J."/>
            <person name="Kelly S."/>
            <person name="Saint-Marcoux D."/>
            <person name="Proust H."/>
            <person name="Prescott H."/>
            <person name="Dolan L."/>
        </authorList>
    </citation>
    <scope>NUCLEOTIDE SEQUENCE [LARGE SCALE GENOMIC DNA]</scope>
    <source>
        <tissue evidence="5">Whole gametophyte</tissue>
    </source>
</reference>
<dbReference type="EMBL" id="LVLJ01001998">
    <property type="protein sequence ID" value="OAE27062.1"/>
    <property type="molecule type" value="Genomic_DNA"/>
</dbReference>
<dbReference type="Proteomes" id="UP000077202">
    <property type="component" value="Unassembled WGS sequence"/>
</dbReference>
<feature type="compositionally biased region" description="Basic and acidic residues" evidence="3">
    <location>
        <begin position="78"/>
        <end position="93"/>
    </location>
</feature>
<feature type="domain" description="K Homology" evidence="4">
    <location>
        <begin position="174"/>
        <end position="247"/>
    </location>
</feature>
<proteinExistence type="predicted"/>
<feature type="compositionally biased region" description="Low complexity" evidence="3">
    <location>
        <begin position="470"/>
        <end position="483"/>
    </location>
</feature>
<dbReference type="InterPro" id="IPR004087">
    <property type="entry name" value="KH_dom"/>
</dbReference>
<name>A0A176W3H9_MARPO</name>
<dbReference type="SMART" id="SM00322">
    <property type="entry name" value="KH"/>
    <property type="match status" value="2"/>
</dbReference>
<evidence type="ECO:0000256" key="1">
    <source>
        <dbReference type="ARBA" id="ARBA00022737"/>
    </source>
</evidence>
<evidence type="ECO:0000259" key="4">
    <source>
        <dbReference type="SMART" id="SM00322"/>
    </source>
</evidence>
<sequence length="569" mass="61004">MADDGGHRAADEYEAPRIENKRKFDDGPAEEPSNFSSGAPDSDGPPVSYNTVPPPMSEFQLAKERVQQIAARLVGGEGLKRPRTEESNDEHSLPHRSNGPENDQPYSGSPIIDCSSTITYKCLNVSPFDAGHLSHAWPPDHSHGIQRQDQQQDDRQHMPAQEYHQTPQYYNQQGNQSRKIDVPNSKVGLVIGKGGETIKYLQHQSGARIQVARDADSDPRAPTRQVELMGSPDQINRAEQLIKDVIAEQAAAGGSGALVARGFGGIGPPGDQVQIKVPNNKVGLIIGRGGETIKNLQGRSGARIQVQNDGETEPGATERMVTLIGNKKQTDMAHELIKEVIDENRARGPPGGYNQQGAYRPPGPQQWGPPAAPPMQQPGYGYQQPAPYPGPPQQYPGPPPPAYGGGYPQQTSTAGYASGWDQRTAAPAQQPQAQGGYDYYAQPGQQTQQTTPAATTDTTYGYGQQGYYGGYQQPQAAGYGDQSSYAQQGYAQQGYGQQAYNGGYGYGQAQGDQQTYSQQGYAQQGYTQPAQYTQPADGTAPQAASSGYEYNGSTQPATTPPAPAPAAQS</sequence>
<feature type="compositionally biased region" description="Basic and acidic residues" evidence="3">
    <location>
        <begin position="1"/>
        <end position="26"/>
    </location>
</feature>
<dbReference type="PANTHER" id="PTHR10288">
    <property type="entry name" value="KH DOMAIN CONTAINING RNA BINDING PROTEIN"/>
    <property type="match status" value="1"/>
</dbReference>
<protein>
    <recommendedName>
        <fullName evidence="4">K Homology domain-containing protein</fullName>
    </recommendedName>
</protein>
<organism evidence="5 6">
    <name type="scientific">Marchantia polymorpha subsp. ruderalis</name>
    <dbReference type="NCBI Taxonomy" id="1480154"/>
    <lineage>
        <taxon>Eukaryota</taxon>
        <taxon>Viridiplantae</taxon>
        <taxon>Streptophyta</taxon>
        <taxon>Embryophyta</taxon>
        <taxon>Marchantiophyta</taxon>
        <taxon>Marchantiopsida</taxon>
        <taxon>Marchantiidae</taxon>
        <taxon>Marchantiales</taxon>
        <taxon>Marchantiaceae</taxon>
        <taxon>Marchantia</taxon>
    </lineage>
</organism>
<accession>A0A176W3H9</accession>
<dbReference type="InterPro" id="IPR004088">
    <property type="entry name" value="KH_dom_type_1"/>
</dbReference>
<gene>
    <name evidence="5" type="ORF">AXG93_1440s1180</name>
</gene>